<reference evidence="1 2" key="1">
    <citation type="submission" date="2019-10" db="EMBL/GenBank/DDBJ databases">
        <title>Extracellular Electron Transfer in a Candidatus Methanoperedens spp. Enrichment Culture.</title>
        <authorList>
            <person name="Berger S."/>
            <person name="Rangel Shaw D."/>
            <person name="Berben T."/>
            <person name="In 'T Zandt M."/>
            <person name="Frank J."/>
            <person name="Reimann J."/>
            <person name="Jetten M.S.M."/>
            <person name="Welte C.U."/>
        </authorList>
    </citation>
    <scope>NUCLEOTIDE SEQUENCE [LARGE SCALE GENOMIC DNA]</scope>
    <source>
        <strain evidence="1">SB12</strain>
    </source>
</reference>
<dbReference type="Gene3D" id="3.40.50.1010">
    <property type="entry name" value="5'-nuclease"/>
    <property type="match status" value="1"/>
</dbReference>
<name>A0A833GZC0_9LEPT</name>
<dbReference type="InterPro" id="IPR029060">
    <property type="entry name" value="PIN-like_dom_sf"/>
</dbReference>
<gene>
    <name evidence="1" type="ORF">F9K24_19450</name>
</gene>
<dbReference type="AlphaFoldDB" id="A0A833GZC0"/>
<evidence type="ECO:0000313" key="1">
    <source>
        <dbReference type="EMBL" id="KAB2929569.1"/>
    </source>
</evidence>
<evidence type="ECO:0000313" key="2">
    <source>
        <dbReference type="Proteomes" id="UP000460298"/>
    </source>
</evidence>
<dbReference type="SUPFAM" id="SSF88723">
    <property type="entry name" value="PIN domain-like"/>
    <property type="match status" value="1"/>
</dbReference>
<accession>A0A833GZC0</accession>
<dbReference type="EMBL" id="WBUI01000029">
    <property type="protein sequence ID" value="KAB2929569.1"/>
    <property type="molecule type" value="Genomic_DNA"/>
</dbReference>
<comment type="caution">
    <text evidence="1">The sequence shown here is derived from an EMBL/GenBank/DDBJ whole genome shotgun (WGS) entry which is preliminary data.</text>
</comment>
<proteinExistence type="predicted"/>
<sequence length="139" mass="15821">MKNAQALIDSGPIIALFNRKDRFHTKSLAFLKDYRGSLITTWPVITESMYMLSFSQTVQVNLLEWIERGALSIADLSATDIEYIKKRIARYSDIPMDLADASLMCVAERDGIMNVVSIDSDFSIYRTQKGKFLRNLMSV</sequence>
<protein>
    <submittedName>
        <fullName evidence="1">PIN domain-containing protein</fullName>
    </submittedName>
</protein>
<dbReference type="Proteomes" id="UP000460298">
    <property type="component" value="Unassembled WGS sequence"/>
</dbReference>
<organism evidence="1 2">
    <name type="scientific">Leptonema illini</name>
    <dbReference type="NCBI Taxonomy" id="183"/>
    <lineage>
        <taxon>Bacteria</taxon>
        <taxon>Pseudomonadati</taxon>
        <taxon>Spirochaetota</taxon>
        <taxon>Spirochaetia</taxon>
        <taxon>Leptospirales</taxon>
        <taxon>Leptospiraceae</taxon>
        <taxon>Leptonema</taxon>
    </lineage>
</organism>